<organism evidence="1 2">
    <name type="scientific">Methylovorus glucosotrophus (strain SIP3-4)</name>
    <dbReference type="NCBI Taxonomy" id="582744"/>
    <lineage>
        <taxon>Bacteria</taxon>
        <taxon>Pseudomonadati</taxon>
        <taxon>Pseudomonadota</taxon>
        <taxon>Betaproteobacteria</taxon>
        <taxon>Nitrosomonadales</taxon>
        <taxon>Methylophilaceae</taxon>
        <taxon>Methylovorus</taxon>
    </lineage>
</organism>
<dbReference type="EMBL" id="CP001674">
    <property type="protein sequence ID" value="ACT49579.1"/>
    <property type="molecule type" value="Genomic_DNA"/>
</dbReference>
<dbReference type="Pfam" id="PF05768">
    <property type="entry name" value="Glrx-like"/>
    <property type="match status" value="1"/>
</dbReference>
<dbReference type="eggNOG" id="COG0695">
    <property type="taxonomic scope" value="Bacteria"/>
</dbReference>
<dbReference type="InterPro" id="IPR008554">
    <property type="entry name" value="Glutaredoxin-like"/>
</dbReference>
<dbReference type="KEGG" id="mei:Msip34_0330"/>
<evidence type="ECO:0000313" key="2">
    <source>
        <dbReference type="Proteomes" id="UP000002743"/>
    </source>
</evidence>
<name>C6X8V9_METGS</name>
<dbReference type="HOGENOM" id="CLU_125054_4_2_4"/>
<dbReference type="STRING" id="582744.Msip34_0330"/>
<keyword evidence="2" id="KW-1185">Reference proteome</keyword>
<dbReference type="Proteomes" id="UP000002743">
    <property type="component" value="Chromosome"/>
</dbReference>
<dbReference type="InterPro" id="IPR036249">
    <property type="entry name" value="Thioredoxin-like_sf"/>
</dbReference>
<gene>
    <name evidence="1" type="ordered locus">Msip34_0330</name>
</gene>
<evidence type="ECO:0000313" key="1">
    <source>
        <dbReference type="EMBL" id="ACT49579.1"/>
    </source>
</evidence>
<accession>C6X8V9</accession>
<reference evidence="1 2" key="2">
    <citation type="journal article" date="2011" name="J. Bacteriol.">
        <title>Genomes of three methylotrophs from a single niche uncover genetic and metabolic divergence of Methylophilaceae.</title>
        <authorList>
            <person name="Lapidus A."/>
            <person name="Clum A."/>
            <person name="Labutti K."/>
            <person name="Kaluzhnaya M.G."/>
            <person name="Lim S."/>
            <person name="Beck D.A."/>
            <person name="Glavina Del Rio T."/>
            <person name="Nolan M."/>
            <person name="Mavromatis K."/>
            <person name="Huntemann M."/>
            <person name="Lucas S."/>
            <person name="Lidstrom M.E."/>
            <person name="Ivanova N."/>
            <person name="Chistoserdova L."/>
        </authorList>
    </citation>
    <scope>NUCLEOTIDE SEQUENCE [LARGE SCALE GENOMIC DNA]</scope>
    <source>
        <strain evidence="1 2">SIP3-4</strain>
    </source>
</reference>
<reference evidence="2" key="1">
    <citation type="submission" date="2009-07" db="EMBL/GenBank/DDBJ databases">
        <title>Complete sequence of chromosome of Methylovorus sp. SIP3-4.</title>
        <authorList>
            <person name="Lucas S."/>
            <person name="Copeland A."/>
            <person name="Lapidus A."/>
            <person name="Glavina del Rio T."/>
            <person name="Tice H."/>
            <person name="Bruce D."/>
            <person name="Goodwin L."/>
            <person name="Pitluck S."/>
            <person name="Clum A."/>
            <person name="Larimer F."/>
            <person name="Land M."/>
            <person name="Hauser L."/>
            <person name="Kyrpides N."/>
            <person name="Mikhailova N."/>
            <person name="Kayluzhnaya M."/>
            <person name="Chistoserdova L."/>
        </authorList>
    </citation>
    <scope>NUCLEOTIDE SEQUENCE [LARGE SCALE GENOMIC DNA]</scope>
    <source>
        <strain evidence="2">SIP3-4</strain>
    </source>
</reference>
<sequence>MIQLKLYGTEGCHLCDHALELITEATLAYANITFHYIDIIDDEELMNVYSLQIPVLTVADKTSLYWPFSANEITHLIESAQ</sequence>
<proteinExistence type="predicted"/>
<dbReference type="AlphaFoldDB" id="C6X8V9"/>
<dbReference type="SUPFAM" id="SSF52833">
    <property type="entry name" value="Thioredoxin-like"/>
    <property type="match status" value="1"/>
</dbReference>
<protein>
    <submittedName>
        <fullName evidence="1">Glutaredoxin 2</fullName>
    </submittedName>
</protein>
<dbReference type="Gene3D" id="3.40.30.10">
    <property type="entry name" value="Glutaredoxin"/>
    <property type="match status" value="1"/>
</dbReference>